<name>A0A8J5N6T6_HOMAM</name>
<dbReference type="Gene3D" id="4.10.75.10">
    <property type="entry name" value="Elafin-like"/>
    <property type="match status" value="1"/>
</dbReference>
<dbReference type="EMBL" id="JAHLQT010007678">
    <property type="protein sequence ID" value="KAG7174190.1"/>
    <property type="molecule type" value="Genomic_DNA"/>
</dbReference>
<dbReference type="Proteomes" id="UP000747542">
    <property type="component" value="Unassembled WGS sequence"/>
</dbReference>
<evidence type="ECO:0000259" key="2">
    <source>
        <dbReference type="Pfam" id="PF00095"/>
    </source>
</evidence>
<dbReference type="GO" id="GO:0005576">
    <property type="term" value="C:extracellular region"/>
    <property type="evidence" value="ECO:0007669"/>
    <property type="project" value="InterPro"/>
</dbReference>
<evidence type="ECO:0000256" key="1">
    <source>
        <dbReference type="SAM" id="SignalP"/>
    </source>
</evidence>
<keyword evidence="1" id="KW-0732">Signal</keyword>
<proteinExistence type="predicted"/>
<gene>
    <name evidence="3" type="primary">crustin-L1</name>
    <name evidence="3" type="ORF">Hamer_G003092</name>
</gene>
<accession>A0A8J5N6T6</accession>
<feature type="domain" description="WAP" evidence="2">
    <location>
        <begin position="56"/>
        <end position="110"/>
    </location>
</feature>
<reference evidence="3" key="1">
    <citation type="journal article" date="2021" name="Sci. Adv.">
        <title>The American lobster genome reveals insights on longevity, neural, and immune adaptations.</title>
        <authorList>
            <person name="Polinski J.M."/>
            <person name="Zimin A.V."/>
            <person name="Clark K.F."/>
            <person name="Kohn A.B."/>
            <person name="Sadowski N."/>
            <person name="Timp W."/>
            <person name="Ptitsyn A."/>
            <person name="Khanna P."/>
            <person name="Romanova D.Y."/>
            <person name="Williams P."/>
            <person name="Greenwood S.J."/>
            <person name="Moroz L.L."/>
            <person name="Walt D.R."/>
            <person name="Bodnar A.G."/>
        </authorList>
    </citation>
    <scope>NUCLEOTIDE SEQUENCE</scope>
    <source>
        <strain evidence="3">GMGI-L3</strain>
    </source>
</reference>
<organism evidence="3 4">
    <name type="scientific">Homarus americanus</name>
    <name type="common">American lobster</name>
    <dbReference type="NCBI Taxonomy" id="6706"/>
    <lineage>
        <taxon>Eukaryota</taxon>
        <taxon>Metazoa</taxon>
        <taxon>Ecdysozoa</taxon>
        <taxon>Arthropoda</taxon>
        <taxon>Crustacea</taxon>
        <taxon>Multicrustacea</taxon>
        <taxon>Malacostraca</taxon>
        <taxon>Eumalacostraca</taxon>
        <taxon>Eucarida</taxon>
        <taxon>Decapoda</taxon>
        <taxon>Pleocyemata</taxon>
        <taxon>Astacidea</taxon>
        <taxon>Nephropoidea</taxon>
        <taxon>Nephropidae</taxon>
        <taxon>Homarus</taxon>
    </lineage>
</organism>
<dbReference type="InterPro" id="IPR008197">
    <property type="entry name" value="WAP_dom"/>
</dbReference>
<dbReference type="AlphaFoldDB" id="A0A8J5N6T6"/>
<dbReference type="GO" id="GO:0030414">
    <property type="term" value="F:peptidase inhibitor activity"/>
    <property type="evidence" value="ECO:0007669"/>
    <property type="project" value="InterPro"/>
</dbReference>
<dbReference type="InterPro" id="IPR036645">
    <property type="entry name" value="Elafin-like_sf"/>
</dbReference>
<sequence length="113" mass="12694">MMKLWLVVCVVGGWQVSLGAGQLPCLADPIQPDCVAFCPNNYNGEYFCCDTNGNNPGQCPKYSLTADERSLLCDPTQHNYPYHLNCKSDTDCFAWEKCCYLPQNNQRICRSSV</sequence>
<evidence type="ECO:0000313" key="4">
    <source>
        <dbReference type="Proteomes" id="UP000747542"/>
    </source>
</evidence>
<comment type="caution">
    <text evidence="3">The sequence shown here is derived from an EMBL/GenBank/DDBJ whole genome shotgun (WGS) entry which is preliminary data.</text>
</comment>
<keyword evidence="4" id="KW-1185">Reference proteome</keyword>
<feature type="chain" id="PRO_5035158192" evidence="1">
    <location>
        <begin position="22"/>
        <end position="113"/>
    </location>
</feature>
<dbReference type="Pfam" id="PF00095">
    <property type="entry name" value="WAP"/>
    <property type="match status" value="1"/>
</dbReference>
<evidence type="ECO:0000313" key="3">
    <source>
        <dbReference type="EMBL" id="KAG7174190.1"/>
    </source>
</evidence>
<protein>
    <submittedName>
        <fullName evidence="3">Putative crustin-like antimicrobial peptide 1</fullName>
    </submittedName>
</protein>
<feature type="signal peptide" evidence="1">
    <location>
        <begin position="1"/>
        <end position="21"/>
    </location>
</feature>